<feature type="non-terminal residue" evidence="1">
    <location>
        <position position="131"/>
    </location>
</feature>
<organism evidence="1 2">
    <name type="scientific">Lentinula aff. lateritia</name>
    <dbReference type="NCBI Taxonomy" id="2804960"/>
    <lineage>
        <taxon>Eukaryota</taxon>
        <taxon>Fungi</taxon>
        <taxon>Dikarya</taxon>
        <taxon>Basidiomycota</taxon>
        <taxon>Agaricomycotina</taxon>
        <taxon>Agaricomycetes</taxon>
        <taxon>Agaricomycetidae</taxon>
        <taxon>Agaricales</taxon>
        <taxon>Marasmiineae</taxon>
        <taxon>Omphalotaceae</taxon>
        <taxon>Lentinula</taxon>
    </lineage>
</organism>
<protein>
    <submittedName>
        <fullName evidence="1">Uncharacterized protein</fullName>
    </submittedName>
</protein>
<dbReference type="EMBL" id="MU795201">
    <property type="protein sequence ID" value="KAJ3808735.1"/>
    <property type="molecule type" value="Genomic_DNA"/>
</dbReference>
<evidence type="ECO:0000313" key="1">
    <source>
        <dbReference type="EMBL" id="KAJ3808735.1"/>
    </source>
</evidence>
<reference evidence="1" key="1">
    <citation type="submission" date="2022-09" db="EMBL/GenBank/DDBJ databases">
        <title>A Global Phylogenomic Analysis of the Shiitake Genus Lentinula.</title>
        <authorList>
            <consortium name="DOE Joint Genome Institute"/>
            <person name="Sierra-Patev S."/>
            <person name="Min B."/>
            <person name="Naranjo-Ortiz M."/>
            <person name="Looney B."/>
            <person name="Konkel Z."/>
            <person name="Slot J.C."/>
            <person name="Sakamoto Y."/>
            <person name="Steenwyk J.L."/>
            <person name="Rokas A."/>
            <person name="Carro J."/>
            <person name="Camarero S."/>
            <person name="Ferreira P."/>
            <person name="Molpeceres G."/>
            <person name="Ruiz-Duenas F.J."/>
            <person name="Serrano A."/>
            <person name="Henrissat B."/>
            <person name="Drula E."/>
            <person name="Hughes K.W."/>
            <person name="Mata J.L."/>
            <person name="Ishikawa N.K."/>
            <person name="Vargas-Isla R."/>
            <person name="Ushijima S."/>
            <person name="Smith C.A."/>
            <person name="Ahrendt S."/>
            <person name="Andreopoulos W."/>
            <person name="He G."/>
            <person name="Labutti K."/>
            <person name="Lipzen A."/>
            <person name="Ng V."/>
            <person name="Riley R."/>
            <person name="Sandor L."/>
            <person name="Barry K."/>
            <person name="Martinez A.T."/>
            <person name="Xiao Y."/>
            <person name="Gibbons J.G."/>
            <person name="Terashima K."/>
            <person name="Grigoriev I.V."/>
            <person name="Hibbett D.S."/>
        </authorList>
    </citation>
    <scope>NUCLEOTIDE SEQUENCE</scope>
    <source>
        <strain evidence="1">TMI1499</strain>
    </source>
</reference>
<dbReference type="Proteomes" id="UP001163835">
    <property type="component" value="Unassembled WGS sequence"/>
</dbReference>
<keyword evidence="2" id="KW-1185">Reference proteome</keyword>
<accession>A0ACC1TVF4</accession>
<evidence type="ECO:0000313" key="2">
    <source>
        <dbReference type="Proteomes" id="UP001163835"/>
    </source>
</evidence>
<gene>
    <name evidence="1" type="ORF">F5876DRAFT_16171</name>
</gene>
<feature type="non-terminal residue" evidence="1">
    <location>
        <position position="1"/>
    </location>
</feature>
<comment type="caution">
    <text evidence="1">The sequence shown here is derived from an EMBL/GenBank/DDBJ whole genome shotgun (WGS) entry which is preliminary data.</text>
</comment>
<name>A0ACC1TVF4_9AGAR</name>
<proteinExistence type="predicted"/>
<sequence length="131" mass="15319">NGVEDATSVKSMKALDSKLQKLYGIQTIKYKGAMGHTYYVNSLANIIAQEMANPQVWPHLSFYPEEKFNNLSEARQFSQWLYEVPDEQVGPMLCIGMMDYYTFEPVMLTTGDICMPHHWYMHRGRYYAQCW</sequence>